<name>A0ACD5VDI2_AVESA</name>
<protein>
    <submittedName>
        <fullName evidence="1">Uncharacterized protein</fullName>
    </submittedName>
</protein>
<reference evidence="1" key="1">
    <citation type="submission" date="2021-05" db="EMBL/GenBank/DDBJ databases">
        <authorList>
            <person name="Scholz U."/>
            <person name="Mascher M."/>
            <person name="Fiebig A."/>
        </authorList>
    </citation>
    <scope>NUCLEOTIDE SEQUENCE [LARGE SCALE GENOMIC DNA]</scope>
</reference>
<proteinExistence type="predicted"/>
<organism evidence="1 2">
    <name type="scientific">Avena sativa</name>
    <name type="common">Oat</name>
    <dbReference type="NCBI Taxonomy" id="4498"/>
    <lineage>
        <taxon>Eukaryota</taxon>
        <taxon>Viridiplantae</taxon>
        <taxon>Streptophyta</taxon>
        <taxon>Embryophyta</taxon>
        <taxon>Tracheophyta</taxon>
        <taxon>Spermatophyta</taxon>
        <taxon>Magnoliopsida</taxon>
        <taxon>Liliopsida</taxon>
        <taxon>Poales</taxon>
        <taxon>Poaceae</taxon>
        <taxon>BOP clade</taxon>
        <taxon>Pooideae</taxon>
        <taxon>Poodae</taxon>
        <taxon>Poeae</taxon>
        <taxon>Poeae Chloroplast Group 1 (Aveneae type)</taxon>
        <taxon>Aveninae</taxon>
        <taxon>Avena</taxon>
    </lineage>
</organism>
<dbReference type="Proteomes" id="UP001732700">
    <property type="component" value="Chromosome 3A"/>
</dbReference>
<evidence type="ECO:0000313" key="1">
    <source>
        <dbReference type="EnsemblPlants" id="AVESA.00010b.r2.3AG0425060.1.CDS"/>
    </source>
</evidence>
<reference evidence="1" key="2">
    <citation type="submission" date="2025-09" db="UniProtKB">
        <authorList>
            <consortium name="EnsemblPlants"/>
        </authorList>
    </citation>
    <scope>IDENTIFICATION</scope>
</reference>
<keyword evidence="2" id="KW-1185">Reference proteome</keyword>
<sequence length="207" mass="23360">MSTSYRGTHPVVEESRWPRSVPAPEHSRHRSSISSPSVFFSGEQVRQRRRGMSSSASSHRSWPRYGAVPMRRCPDCPRTAPLKRLVTSTDKNGNIGREFVKCESKPEPGKELPKCGHFEWLDEYIERIGVEVASRELENPSVVEQLGCGNPISAGTTVDAEVKAELKKMNKQLRQIIELKKQDNLMAGFFYFCVISLGLVYLLIVSH</sequence>
<dbReference type="EnsemblPlants" id="AVESA.00010b.r2.3AG0425060.1">
    <property type="protein sequence ID" value="AVESA.00010b.r2.3AG0425060.1.CDS"/>
    <property type="gene ID" value="AVESA.00010b.r2.3AG0425060"/>
</dbReference>
<accession>A0ACD5VDI2</accession>
<evidence type="ECO:0000313" key="2">
    <source>
        <dbReference type="Proteomes" id="UP001732700"/>
    </source>
</evidence>